<feature type="region of interest" description="Disordered" evidence="1">
    <location>
        <begin position="120"/>
        <end position="142"/>
    </location>
</feature>
<dbReference type="KEGG" id="pgri:PgNI_09222"/>
<dbReference type="Proteomes" id="UP000515153">
    <property type="component" value="Unplaced"/>
</dbReference>
<reference evidence="3" key="1">
    <citation type="journal article" date="2019" name="Mol. Biol. Evol.">
        <title>Blast fungal genomes show frequent chromosomal changes, gene gains and losses, and effector gene turnover.</title>
        <authorList>
            <person name="Gomez Luciano L.B."/>
            <person name="Jason Tsai I."/>
            <person name="Chuma I."/>
            <person name="Tosa Y."/>
            <person name="Chen Y.H."/>
            <person name="Li J.Y."/>
            <person name="Li M.Y."/>
            <person name="Jade Lu M.Y."/>
            <person name="Nakayashiki H."/>
            <person name="Li W.H."/>
        </authorList>
    </citation>
    <scope>NUCLEOTIDE SEQUENCE</scope>
    <source>
        <strain evidence="3">NI907</strain>
    </source>
</reference>
<evidence type="ECO:0000256" key="1">
    <source>
        <dbReference type="SAM" id="MobiDB-lite"/>
    </source>
</evidence>
<reference evidence="3" key="2">
    <citation type="submission" date="2019-10" db="EMBL/GenBank/DDBJ databases">
        <authorList>
            <consortium name="NCBI Genome Project"/>
        </authorList>
    </citation>
    <scope>NUCLEOTIDE SEQUENCE</scope>
    <source>
        <strain evidence="3">NI907</strain>
    </source>
</reference>
<dbReference type="AlphaFoldDB" id="A0A6P8AS62"/>
<evidence type="ECO:0000313" key="3">
    <source>
        <dbReference type="RefSeq" id="XP_030977742.1"/>
    </source>
</evidence>
<organism evidence="2 3">
    <name type="scientific">Pyricularia grisea</name>
    <name type="common">Crabgrass-specific blast fungus</name>
    <name type="synonym">Magnaporthe grisea</name>
    <dbReference type="NCBI Taxonomy" id="148305"/>
    <lineage>
        <taxon>Eukaryota</taxon>
        <taxon>Fungi</taxon>
        <taxon>Dikarya</taxon>
        <taxon>Ascomycota</taxon>
        <taxon>Pezizomycotina</taxon>
        <taxon>Sordariomycetes</taxon>
        <taxon>Sordariomycetidae</taxon>
        <taxon>Magnaporthales</taxon>
        <taxon>Pyriculariaceae</taxon>
        <taxon>Pyricularia</taxon>
    </lineage>
</organism>
<protein>
    <submittedName>
        <fullName evidence="3">Uncharacterized protein</fullName>
    </submittedName>
</protein>
<name>A0A6P8AS62_PYRGI</name>
<accession>A0A6P8AS62</accession>
<keyword evidence="2" id="KW-1185">Reference proteome</keyword>
<gene>
    <name evidence="3" type="ORF">PgNI_09222</name>
</gene>
<dbReference type="RefSeq" id="XP_030977742.1">
    <property type="nucleotide sequence ID" value="XM_031129209.1"/>
</dbReference>
<feature type="compositionally biased region" description="Basic and acidic residues" evidence="1">
    <location>
        <begin position="120"/>
        <end position="134"/>
    </location>
</feature>
<proteinExistence type="predicted"/>
<sequence>MEEDLLQKYSADANEAASTLYEGVEDADMEYQDRAQKRPSVPAVVSTPYVSAVEQNTKTGAQNLEFQSTRSEKSKILEQRMQGLGLYFREGKLEHEEKMRKMLNDEIKKLRDELRSEMMNQNEERCAGRGEIRAEGTLFGPT</sequence>
<dbReference type="GeneID" id="41964117"/>
<evidence type="ECO:0000313" key="2">
    <source>
        <dbReference type="Proteomes" id="UP000515153"/>
    </source>
</evidence>
<reference evidence="3" key="3">
    <citation type="submission" date="2025-08" db="UniProtKB">
        <authorList>
            <consortium name="RefSeq"/>
        </authorList>
    </citation>
    <scope>IDENTIFICATION</scope>
    <source>
        <strain evidence="3">NI907</strain>
    </source>
</reference>